<dbReference type="Proteomes" id="UP000694520">
    <property type="component" value="Chromosome 4"/>
</dbReference>
<evidence type="ECO:0000313" key="10">
    <source>
        <dbReference type="Proteomes" id="UP000694520"/>
    </source>
</evidence>
<organism evidence="9 10">
    <name type="scientific">Bos mutus grunniens</name>
    <name type="common">Wild yak</name>
    <name type="synonym">Bos grunniens</name>
    <dbReference type="NCBI Taxonomy" id="30521"/>
    <lineage>
        <taxon>Eukaryota</taxon>
        <taxon>Metazoa</taxon>
        <taxon>Chordata</taxon>
        <taxon>Craniata</taxon>
        <taxon>Vertebrata</taxon>
        <taxon>Euteleostomi</taxon>
        <taxon>Mammalia</taxon>
        <taxon>Eutheria</taxon>
        <taxon>Laurasiatheria</taxon>
        <taxon>Artiodactyla</taxon>
        <taxon>Ruminantia</taxon>
        <taxon>Pecora</taxon>
        <taxon>Bovidae</taxon>
        <taxon>Bovinae</taxon>
        <taxon>Bos</taxon>
    </lineage>
</organism>
<evidence type="ECO:0000256" key="4">
    <source>
        <dbReference type="ARBA" id="ARBA00023125"/>
    </source>
</evidence>
<dbReference type="Pfam" id="PF10491">
    <property type="entry name" value="Nrf1_DNA-bind"/>
    <property type="match status" value="1"/>
</dbReference>
<dbReference type="InterPro" id="IPR039142">
    <property type="entry name" value="NRF1/Ewg"/>
</dbReference>
<accession>A0A8B9X1C1</accession>
<evidence type="ECO:0000256" key="1">
    <source>
        <dbReference type="ARBA" id="ARBA00004123"/>
    </source>
</evidence>
<dbReference type="GO" id="GO:0006357">
    <property type="term" value="P:regulation of transcription by RNA polymerase II"/>
    <property type="evidence" value="ECO:0007669"/>
    <property type="project" value="InterPro"/>
</dbReference>
<reference evidence="9" key="1">
    <citation type="submission" date="2019-05" db="EMBL/GenBank/DDBJ databases">
        <authorList>
            <person name="Zhang S."/>
            <person name="Liu J."/>
        </authorList>
    </citation>
    <scope>NUCLEOTIDE SEQUENCE [LARGE SCALE GENOMIC DNA]</scope>
</reference>
<comment type="subcellular location">
    <subcellularLocation>
        <location evidence="1">Nucleus</location>
    </subcellularLocation>
</comment>
<reference evidence="9" key="3">
    <citation type="submission" date="2025-09" db="UniProtKB">
        <authorList>
            <consortium name="Ensembl"/>
        </authorList>
    </citation>
    <scope>IDENTIFICATION</scope>
</reference>
<keyword evidence="3" id="KW-0805">Transcription regulation</keyword>
<evidence type="ECO:0000256" key="2">
    <source>
        <dbReference type="ARBA" id="ARBA00005713"/>
    </source>
</evidence>
<feature type="region of interest" description="Disordered" evidence="7">
    <location>
        <begin position="36"/>
        <end position="57"/>
    </location>
</feature>
<keyword evidence="10" id="KW-1185">Reference proteome</keyword>
<dbReference type="GO" id="GO:0003677">
    <property type="term" value="F:DNA binding"/>
    <property type="evidence" value="ECO:0007669"/>
    <property type="project" value="UniProtKB-KW"/>
</dbReference>
<keyword evidence="4" id="KW-0238">DNA-binding</keyword>
<evidence type="ECO:0000256" key="5">
    <source>
        <dbReference type="ARBA" id="ARBA00023163"/>
    </source>
</evidence>
<dbReference type="AlphaFoldDB" id="A0A8B9X1C1"/>
<gene>
    <name evidence="9" type="primary">NRF1</name>
</gene>
<dbReference type="Ensembl" id="ENSBGRT00000014779.1">
    <property type="protein sequence ID" value="ENSBGRP00000012815.1"/>
    <property type="gene ID" value="ENSBGRG00000008004.1"/>
</dbReference>
<evidence type="ECO:0000256" key="6">
    <source>
        <dbReference type="ARBA" id="ARBA00023242"/>
    </source>
</evidence>
<evidence type="ECO:0000313" key="9">
    <source>
        <dbReference type="Ensembl" id="ENSBGRP00000012815.1"/>
    </source>
</evidence>
<feature type="domain" description="Nuclear respiratory factor 1 NLS/DNA-binding dimerisation" evidence="8">
    <location>
        <begin position="75"/>
        <end position="282"/>
    </location>
</feature>
<dbReference type="PANTHER" id="PTHR20338">
    <property type="entry name" value="NUCLEAR RESPIRATORY FACTOR 1"/>
    <property type="match status" value="1"/>
</dbReference>
<dbReference type="InterPro" id="IPR019525">
    <property type="entry name" value="Nrf1_NLS/DNA-bd_dimer"/>
</dbReference>
<evidence type="ECO:0000256" key="3">
    <source>
        <dbReference type="ARBA" id="ARBA00023015"/>
    </source>
</evidence>
<dbReference type="GO" id="GO:0005634">
    <property type="term" value="C:nucleus"/>
    <property type="evidence" value="ECO:0007669"/>
    <property type="project" value="UniProtKB-SubCell"/>
</dbReference>
<keyword evidence="5" id="KW-0804">Transcription</keyword>
<dbReference type="GeneTree" id="ENSGT00390000006835"/>
<protein>
    <submittedName>
        <fullName evidence="9">Nuclear respiratory factor 1</fullName>
    </submittedName>
</protein>
<keyword evidence="6" id="KW-0539">Nucleus</keyword>
<name>A0A8B9X1C1_BOSMU</name>
<sequence>MEEHGVTQTEHMATIEAHAVAQQVQQVHVATYTEHSMLSADEDSPSSPEDTSYDDSDILNSTAADEVTAHLAAAGPVGMAAAAAVATGKKRKRPHVFESNPSIRKRQQTRLLRKLRATLDEYTTRVGQQAIVLCISPSKPNPVFKVFGAAPLENVVRKYKSMILEDLESALAEHAPAPQEVNSELPPLTIDGIPVSVDKMTQAQLRAFIPEMLKYSTGRGKPGWGKESCKPIWWPEDIPWANVRSDVRTEEQKQRVSWTQALRTIVKNCYKQHGREDLLYAFEDQQTQTQATTTHSIAHLVPSQTVVQTFSNPDGTVSLIQVEQNWATLQGGEMTIQTTQASEATQAVASLAEAAVAASQEMQQGATVTMALNSEAAAHAVATLAEATLQGGGQIVLSGETAAAVGALTGVQDANGVITGSTQFWKTPRGLVQIPVSMYQTVVTSLAQGNGPVQVAMAPVATRISDSAVTVDGQAVEVVTLEQ</sequence>
<reference evidence="9" key="2">
    <citation type="submission" date="2025-08" db="UniProtKB">
        <authorList>
            <consortium name="Ensembl"/>
        </authorList>
    </citation>
    <scope>IDENTIFICATION</scope>
</reference>
<evidence type="ECO:0000259" key="8">
    <source>
        <dbReference type="Pfam" id="PF10491"/>
    </source>
</evidence>
<dbReference type="GO" id="GO:0003700">
    <property type="term" value="F:DNA-binding transcription factor activity"/>
    <property type="evidence" value="ECO:0007669"/>
    <property type="project" value="InterPro"/>
</dbReference>
<evidence type="ECO:0000256" key="7">
    <source>
        <dbReference type="SAM" id="MobiDB-lite"/>
    </source>
</evidence>
<comment type="similarity">
    <text evidence="2">Belongs to the NRF1/Ewg family.</text>
</comment>
<proteinExistence type="inferred from homology"/>